<proteinExistence type="predicted"/>
<evidence type="ECO:0000259" key="1">
    <source>
        <dbReference type="PROSITE" id="PS51819"/>
    </source>
</evidence>
<reference evidence="2" key="1">
    <citation type="submission" date="2024-02" db="EMBL/GenBank/DDBJ databases">
        <title>Tomenella chthoni gen. nov. sp. nov., a member of the family Jonesiaceae isolated from bat guano.</title>
        <authorList>
            <person name="Miller S.L."/>
            <person name="King J."/>
            <person name="Sankaranarayanan K."/>
            <person name="Lawson P.A."/>
        </authorList>
    </citation>
    <scope>NUCLEOTIDE SEQUENCE</scope>
    <source>
        <strain evidence="2">BS-20</strain>
    </source>
</reference>
<feature type="domain" description="VOC" evidence="1">
    <location>
        <begin position="6"/>
        <end position="129"/>
    </location>
</feature>
<accession>A0AAU7DWF3</accession>
<dbReference type="InterPro" id="IPR029068">
    <property type="entry name" value="Glyas_Bleomycin-R_OHBP_Dase"/>
</dbReference>
<dbReference type="InterPro" id="IPR004360">
    <property type="entry name" value="Glyas_Fos-R_dOase_dom"/>
</dbReference>
<name>A0AAU7DWF3_9MICO</name>
<evidence type="ECO:0000313" key="2">
    <source>
        <dbReference type="EMBL" id="XBH21669.1"/>
    </source>
</evidence>
<dbReference type="PROSITE" id="PS51819">
    <property type="entry name" value="VOC"/>
    <property type="match status" value="1"/>
</dbReference>
<dbReference type="AlphaFoldDB" id="A0AAU7DWF3"/>
<dbReference type="Pfam" id="PF00903">
    <property type="entry name" value="Glyoxalase"/>
    <property type="match status" value="1"/>
</dbReference>
<sequence>MLTFGMPSHLDFSVTDVEASAAWYATVFKLRRLKRVDLDNRTVIMLIHPGTGLIFGLNQHSTIPVPVFDDRNVGLDHIGFAVEKREGLDAWQRHLAELNVVHSPVADTPNGAAMVFRDPDNTQLEFWWTRPR</sequence>
<gene>
    <name evidence="2" type="ORF">V5R04_00110</name>
</gene>
<organism evidence="2">
    <name type="scientific">Jonesiaceae bacterium BS-20</name>
    <dbReference type="NCBI Taxonomy" id="3120821"/>
    <lineage>
        <taxon>Bacteria</taxon>
        <taxon>Bacillati</taxon>
        <taxon>Actinomycetota</taxon>
        <taxon>Actinomycetes</taxon>
        <taxon>Micrococcales</taxon>
        <taxon>Jonesiaceae</taxon>
    </lineage>
</organism>
<dbReference type="SUPFAM" id="SSF54593">
    <property type="entry name" value="Glyoxalase/Bleomycin resistance protein/Dihydroxybiphenyl dioxygenase"/>
    <property type="match status" value="1"/>
</dbReference>
<dbReference type="Gene3D" id="3.10.180.10">
    <property type="entry name" value="2,3-Dihydroxybiphenyl 1,2-Dioxygenase, domain 1"/>
    <property type="match status" value="1"/>
</dbReference>
<protein>
    <submittedName>
        <fullName evidence="2">VOC family protein</fullName>
    </submittedName>
</protein>
<dbReference type="InterPro" id="IPR037523">
    <property type="entry name" value="VOC_core"/>
</dbReference>
<dbReference type="CDD" id="cd06587">
    <property type="entry name" value="VOC"/>
    <property type="match status" value="1"/>
</dbReference>
<dbReference type="EMBL" id="CP146203">
    <property type="protein sequence ID" value="XBH21669.1"/>
    <property type="molecule type" value="Genomic_DNA"/>
</dbReference>